<keyword evidence="2" id="KW-1185">Reference proteome</keyword>
<reference evidence="1 2" key="1">
    <citation type="journal article" date="2015" name="Nat. Commun.">
        <title>Outbred genome sequencing and CRISPR/Cas9 gene editing in butterflies.</title>
        <authorList>
            <person name="Li X."/>
            <person name="Fan D."/>
            <person name="Zhang W."/>
            <person name="Liu G."/>
            <person name="Zhang L."/>
            <person name="Zhao L."/>
            <person name="Fang X."/>
            <person name="Chen L."/>
            <person name="Dong Y."/>
            <person name="Chen Y."/>
            <person name="Ding Y."/>
            <person name="Zhao R."/>
            <person name="Feng M."/>
            <person name="Zhu Y."/>
            <person name="Feng Y."/>
            <person name="Jiang X."/>
            <person name="Zhu D."/>
            <person name="Xiang H."/>
            <person name="Feng X."/>
            <person name="Li S."/>
            <person name="Wang J."/>
            <person name="Zhang G."/>
            <person name="Kronforst M.R."/>
            <person name="Wang W."/>
        </authorList>
    </citation>
    <scope>NUCLEOTIDE SEQUENCE [LARGE SCALE GENOMIC DNA]</scope>
    <source>
        <strain evidence="1">Ya'a_city_454_Px</strain>
        <tissue evidence="1">Whole body</tissue>
    </source>
</reference>
<dbReference type="EMBL" id="KQ459599">
    <property type="protein sequence ID" value="KPI94346.1"/>
    <property type="molecule type" value="Genomic_DNA"/>
</dbReference>
<name>A0A194PLN5_PAPXU</name>
<accession>A0A194PLN5</accession>
<gene>
    <name evidence="1" type="ORF">RR46_04414</name>
</gene>
<dbReference type="AlphaFoldDB" id="A0A194PLN5"/>
<evidence type="ECO:0000313" key="1">
    <source>
        <dbReference type="EMBL" id="KPI94346.1"/>
    </source>
</evidence>
<protein>
    <submittedName>
        <fullName evidence="1">Uncharacterized protein</fullName>
    </submittedName>
</protein>
<dbReference type="Proteomes" id="UP000053268">
    <property type="component" value="Unassembled WGS sequence"/>
</dbReference>
<sequence>MDGGMEIRRPQRLHRKCYYCCIEHMIIVIAADTRMTPPPLCVSVCACVRACVRACAVSTPRSARYAMWGESDCFTTPTIS</sequence>
<proteinExistence type="predicted"/>
<organism evidence="1 2">
    <name type="scientific">Papilio xuthus</name>
    <name type="common">Asian swallowtail butterfly</name>
    <dbReference type="NCBI Taxonomy" id="66420"/>
    <lineage>
        <taxon>Eukaryota</taxon>
        <taxon>Metazoa</taxon>
        <taxon>Ecdysozoa</taxon>
        <taxon>Arthropoda</taxon>
        <taxon>Hexapoda</taxon>
        <taxon>Insecta</taxon>
        <taxon>Pterygota</taxon>
        <taxon>Neoptera</taxon>
        <taxon>Endopterygota</taxon>
        <taxon>Lepidoptera</taxon>
        <taxon>Glossata</taxon>
        <taxon>Ditrysia</taxon>
        <taxon>Papilionoidea</taxon>
        <taxon>Papilionidae</taxon>
        <taxon>Papilioninae</taxon>
        <taxon>Papilio</taxon>
    </lineage>
</organism>
<evidence type="ECO:0000313" key="2">
    <source>
        <dbReference type="Proteomes" id="UP000053268"/>
    </source>
</evidence>